<accession>A0ABS9TNF8</accession>
<gene>
    <name evidence="2" type="ORF">MMF94_30540</name>
</gene>
<keyword evidence="1" id="KW-0472">Membrane</keyword>
<keyword evidence="3" id="KW-1185">Reference proteome</keyword>
<feature type="transmembrane region" description="Helical" evidence="1">
    <location>
        <begin position="96"/>
        <end position="114"/>
    </location>
</feature>
<comment type="caution">
    <text evidence="2">The sequence shown here is derived from an EMBL/GenBank/DDBJ whole genome shotgun (WGS) entry which is preliminary data.</text>
</comment>
<feature type="transmembrane region" description="Helical" evidence="1">
    <location>
        <begin position="121"/>
        <end position="139"/>
    </location>
</feature>
<name>A0ABS9TNF8_9PSEU</name>
<proteinExistence type="predicted"/>
<dbReference type="EMBL" id="JAKXMK010000030">
    <property type="protein sequence ID" value="MCH6170059.1"/>
    <property type="molecule type" value="Genomic_DNA"/>
</dbReference>
<organism evidence="2 3">
    <name type="scientific">Pseudonocardia alaniniphila</name>
    <dbReference type="NCBI Taxonomy" id="75291"/>
    <lineage>
        <taxon>Bacteria</taxon>
        <taxon>Bacillati</taxon>
        <taxon>Actinomycetota</taxon>
        <taxon>Actinomycetes</taxon>
        <taxon>Pseudonocardiales</taxon>
        <taxon>Pseudonocardiaceae</taxon>
        <taxon>Pseudonocardia</taxon>
    </lineage>
</organism>
<evidence type="ECO:0000313" key="3">
    <source>
        <dbReference type="Proteomes" id="UP001299970"/>
    </source>
</evidence>
<evidence type="ECO:0000313" key="2">
    <source>
        <dbReference type="EMBL" id="MCH6170059.1"/>
    </source>
</evidence>
<protein>
    <submittedName>
        <fullName evidence="2">Uncharacterized protein</fullName>
    </submittedName>
</protein>
<dbReference type="Proteomes" id="UP001299970">
    <property type="component" value="Unassembled WGS sequence"/>
</dbReference>
<dbReference type="RefSeq" id="WP_241040861.1">
    <property type="nucleotide sequence ID" value="NZ_BAAAJF010000028.1"/>
</dbReference>
<evidence type="ECO:0000256" key="1">
    <source>
        <dbReference type="SAM" id="Phobius"/>
    </source>
</evidence>
<sequence length="196" mass="21004">MTTTPRPARPWTTGRGALAAVAKRWPTILGVGLGVDIFIGAVTQDTARSYAEALLILPLGYVIVAALGRRRATWPVLAVLSALVVTLRLQNWVEPFVVLLAVALAVVIWGSGHGRHRERDFRVQLAGMAAFGALALAGLAVDSDLARYLVAAGWLAHGVWDWVHLAKDRVVSRSFAEWCGALDVMIAAGLIIVPLL</sequence>
<keyword evidence="1" id="KW-0812">Transmembrane</keyword>
<keyword evidence="1" id="KW-1133">Transmembrane helix</keyword>
<feature type="transmembrane region" description="Helical" evidence="1">
    <location>
        <begin position="25"/>
        <end position="43"/>
    </location>
</feature>
<feature type="transmembrane region" description="Helical" evidence="1">
    <location>
        <begin position="49"/>
        <end position="67"/>
    </location>
</feature>
<reference evidence="2 3" key="1">
    <citation type="submission" date="2022-03" db="EMBL/GenBank/DDBJ databases">
        <title>Pseudonocardia alaer sp. nov., a novel actinomycete isolated from reed forest soil.</title>
        <authorList>
            <person name="Wang L."/>
        </authorList>
    </citation>
    <scope>NUCLEOTIDE SEQUENCE [LARGE SCALE GENOMIC DNA]</scope>
    <source>
        <strain evidence="2 3">Y-16303</strain>
    </source>
</reference>